<feature type="compositionally biased region" description="Polar residues" evidence="4">
    <location>
        <begin position="13"/>
        <end position="24"/>
    </location>
</feature>
<feature type="region of interest" description="Disordered" evidence="4">
    <location>
        <begin position="1"/>
        <end position="48"/>
    </location>
</feature>
<evidence type="ECO:0000313" key="7">
    <source>
        <dbReference type="EMBL" id="KAL5102665.1"/>
    </source>
</evidence>
<reference evidence="6 8" key="1">
    <citation type="journal article" date="2022" name="Front. Cell. Infect. Microbiol.">
        <title>The Genomes of Two Strains of Taenia crassiceps the Animal Model for the Study of Human Cysticercosis.</title>
        <authorList>
            <person name="Bobes R.J."/>
            <person name="Estrada K."/>
            <person name="Rios-Valencia D.G."/>
            <person name="Calderon-Gallegos A."/>
            <person name="de la Torre P."/>
            <person name="Carrero J.C."/>
            <person name="Sanchez-Flores A."/>
            <person name="Laclette J.P."/>
        </authorList>
    </citation>
    <scope>NUCLEOTIDE SEQUENCE [LARGE SCALE GENOMIC DNA]</scope>
    <source>
        <strain evidence="6">WFUcys</strain>
    </source>
</reference>
<evidence type="ECO:0000256" key="2">
    <source>
        <dbReference type="ARBA" id="ARBA00022884"/>
    </source>
</evidence>
<dbReference type="SUPFAM" id="SSF50249">
    <property type="entry name" value="Nucleic acid-binding proteins"/>
    <property type="match status" value="1"/>
</dbReference>
<dbReference type="InterPro" id="IPR012340">
    <property type="entry name" value="NA-bd_OB-fold"/>
</dbReference>
<keyword evidence="8" id="KW-1185">Reference proteome</keyword>
<dbReference type="GO" id="GO:0016874">
    <property type="term" value="F:ligase activity"/>
    <property type="evidence" value="ECO:0007669"/>
    <property type="project" value="UniProtKB-KW"/>
</dbReference>
<dbReference type="Proteomes" id="UP001651158">
    <property type="component" value="Unassembled WGS sequence"/>
</dbReference>
<keyword evidence="2 3" id="KW-0694">RNA-binding</keyword>
<evidence type="ECO:0000256" key="3">
    <source>
        <dbReference type="PROSITE-ProRule" id="PRU00209"/>
    </source>
</evidence>
<proteinExistence type="predicted"/>
<reference evidence="6" key="2">
    <citation type="submission" date="2024-12" db="EMBL/GenBank/DDBJ databases">
        <authorList>
            <person name="Estrada K."/>
            <person name="Bobes R.J."/>
            <person name="Sanchez-Flores A."/>
            <person name="Laclette J.P."/>
        </authorList>
    </citation>
    <scope>NUCLEOTIDE SEQUENCE</scope>
    <source>
        <strain evidence="6">WFUcys</strain>
        <tissue evidence="6">Peritoneal cavity of infected mice</tissue>
    </source>
</reference>
<dbReference type="PANTHER" id="PTHR11586">
    <property type="entry name" value="TRNA-AMINOACYLATION COFACTOR ARC1 FAMILY MEMBER"/>
    <property type="match status" value="1"/>
</dbReference>
<evidence type="ECO:0000256" key="4">
    <source>
        <dbReference type="SAM" id="MobiDB-lite"/>
    </source>
</evidence>
<protein>
    <submittedName>
        <fullName evidence="6">Methionine--tRNA ligase cytoplasmic</fullName>
    </submittedName>
</protein>
<feature type="domain" description="TRNA-binding" evidence="5">
    <location>
        <begin position="50"/>
        <end position="90"/>
    </location>
</feature>
<name>A0ABR4PZ15_9CEST</name>
<dbReference type="EMBL" id="JAKROA010000038">
    <property type="protein sequence ID" value="KAL5102665.1"/>
    <property type="molecule type" value="Genomic_DNA"/>
</dbReference>
<sequence length="90" mass="9855">MVGYNQIAPSPITPTIASPLVRQTSKPEKKRSPRVTKPKDGKKDGDPLVDVSRIDMRVGKIVEVERHPDAHSLFIGKVDLGEGSLRTVNV</sequence>
<feature type="compositionally biased region" description="Basic and acidic residues" evidence="4">
    <location>
        <begin position="37"/>
        <end position="48"/>
    </location>
</feature>
<accession>A0ABR4PZ15</accession>
<evidence type="ECO:0000313" key="6">
    <source>
        <dbReference type="EMBL" id="KAL5102635.1"/>
    </source>
</evidence>
<dbReference type="PANTHER" id="PTHR11586:SF33">
    <property type="entry name" value="AMINOACYL TRNA SYNTHASE COMPLEX-INTERACTING MULTIFUNCTIONAL PROTEIN 1"/>
    <property type="match status" value="1"/>
</dbReference>
<organism evidence="6 8">
    <name type="scientific">Taenia crassiceps</name>
    <dbReference type="NCBI Taxonomy" id="6207"/>
    <lineage>
        <taxon>Eukaryota</taxon>
        <taxon>Metazoa</taxon>
        <taxon>Spiralia</taxon>
        <taxon>Lophotrochozoa</taxon>
        <taxon>Platyhelminthes</taxon>
        <taxon>Cestoda</taxon>
        <taxon>Eucestoda</taxon>
        <taxon>Cyclophyllidea</taxon>
        <taxon>Taeniidae</taxon>
        <taxon>Taenia</taxon>
    </lineage>
</organism>
<evidence type="ECO:0000313" key="8">
    <source>
        <dbReference type="Proteomes" id="UP001651158"/>
    </source>
</evidence>
<dbReference type="Pfam" id="PF01588">
    <property type="entry name" value="tRNA_bind"/>
    <property type="match status" value="1"/>
</dbReference>
<comment type="caution">
    <text evidence="6">The sequence shown here is derived from an EMBL/GenBank/DDBJ whole genome shotgun (WGS) entry which is preliminary data.</text>
</comment>
<evidence type="ECO:0000256" key="1">
    <source>
        <dbReference type="ARBA" id="ARBA00022555"/>
    </source>
</evidence>
<dbReference type="InterPro" id="IPR002547">
    <property type="entry name" value="tRNA-bd_dom"/>
</dbReference>
<dbReference type="InterPro" id="IPR051270">
    <property type="entry name" value="Tyrosine-tRNA_ligase_regulator"/>
</dbReference>
<dbReference type="Gene3D" id="2.40.50.140">
    <property type="entry name" value="Nucleic acid-binding proteins"/>
    <property type="match status" value="1"/>
</dbReference>
<keyword evidence="1 3" id="KW-0820">tRNA-binding</keyword>
<dbReference type="PROSITE" id="PS50886">
    <property type="entry name" value="TRBD"/>
    <property type="match status" value="1"/>
</dbReference>
<evidence type="ECO:0000259" key="5">
    <source>
        <dbReference type="PROSITE" id="PS50886"/>
    </source>
</evidence>
<keyword evidence="6" id="KW-0436">Ligase</keyword>
<gene>
    <name evidence="7" type="ORF">TcWFU_005000</name>
    <name evidence="6" type="ORF">TcWFU_005752</name>
</gene>
<dbReference type="EMBL" id="JAKROA010000046">
    <property type="protein sequence ID" value="KAL5102635.1"/>
    <property type="molecule type" value="Genomic_DNA"/>
</dbReference>